<dbReference type="Gene3D" id="2.20.25.80">
    <property type="entry name" value="WRKY domain"/>
    <property type="match status" value="1"/>
</dbReference>
<evidence type="ECO:0000256" key="3">
    <source>
        <dbReference type="ARBA" id="ARBA00023125"/>
    </source>
</evidence>
<dbReference type="GO" id="GO:0043565">
    <property type="term" value="F:sequence-specific DNA binding"/>
    <property type="evidence" value="ECO:0007669"/>
    <property type="project" value="InterPro"/>
</dbReference>
<evidence type="ECO:0000313" key="9">
    <source>
        <dbReference type="Proteomes" id="UP001157006"/>
    </source>
</evidence>
<organism evidence="8 9">
    <name type="scientific">Vicia faba</name>
    <name type="common">Broad bean</name>
    <name type="synonym">Faba vulgaris</name>
    <dbReference type="NCBI Taxonomy" id="3906"/>
    <lineage>
        <taxon>Eukaryota</taxon>
        <taxon>Viridiplantae</taxon>
        <taxon>Streptophyta</taxon>
        <taxon>Embryophyta</taxon>
        <taxon>Tracheophyta</taxon>
        <taxon>Spermatophyta</taxon>
        <taxon>Magnoliopsida</taxon>
        <taxon>eudicotyledons</taxon>
        <taxon>Gunneridae</taxon>
        <taxon>Pentapetalae</taxon>
        <taxon>rosids</taxon>
        <taxon>fabids</taxon>
        <taxon>Fabales</taxon>
        <taxon>Fabaceae</taxon>
        <taxon>Papilionoideae</taxon>
        <taxon>50 kb inversion clade</taxon>
        <taxon>NPAAA clade</taxon>
        <taxon>Hologalegina</taxon>
        <taxon>IRL clade</taxon>
        <taxon>Fabeae</taxon>
        <taxon>Vicia</taxon>
    </lineage>
</organism>
<feature type="region of interest" description="Disordered" evidence="6">
    <location>
        <begin position="370"/>
        <end position="389"/>
    </location>
</feature>
<gene>
    <name evidence="8" type="ORF">VFH_I056440</name>
</gene>
<name>A0AAV0Z4M0_VICFA</name>
<dbReference type="PANTHER" id="PTHR31429">
    <property type="entry name" value="WRKY TRANSCRIPTION FACTOR 36-RELATED"/>
    <property type="match status" value="1"/>
</dbReference>
<feature type="domain" description="WRKY" evidence="7">
    <location>
        <begin position="219"/>
        <end position="285"/>
    </location>
</feature>
<dbReference type="PANTHER" id="PTHR31429:SF50">
    <property type="entry name" value="WRKY DOMAIN-CONTAINING PROTEIN"/>
    <property type="match status" value="1"/>
</dbReference>
<feature type="region of interest" description="Disordered" evidence="6">
    <location>
        <begin position="133"/>
        <end position="196"/>
    </location>
</feature>
<dbReference type="FunFam" id="2.20.25.80:FF:000002">
    <property type="entry name" value="probable WRKY transcription factor 31"/>
    <property type="match status" value="1"/>
</dbReference>
<comment type="subcellular location">
    <subcellularLocation>
        <location evidence="1">Nucleus</location>
    </subcellularLocation>
</comment>
<dbReference type="PROSITE" id="PS50811">
    <property type="entry name" value="WRKY"/>
    <property type="match status" value="1"/>
</dbReference>
<dbReference type="AlphaFoldDB" id="A0AAV0Z4M0"/>
<keyword evidence="4" id="KW-0804">Transcription</keyword>
<reference evidence="8 9" key="1">
    <citation type="submission" date="2023-01" db="EMBL/GenBank/DDBJ databases">
        <authorList>
            <person name="Kreplak J."/>
        </authorList>
    </citation>
    <scope>NUCLEOTIDE SEQUENCE [LARGE SCALE GENOMIC DNA]</scope>
</reference>
<feature type="compositionally biased region" description="Acidic residues" evidence="6">
    <location>
        <begin position="138"/>
        <end position="154"/>
    </location>
</feature>
<dbReference type="GO" id="GO:0005634">
    <property type="term" value="C:nucleus"/>
    <property type="evidence" value="ECO:0007669"/>
    <property type="project" value="UniProtKB-SubCell"/>
</dbReference>
<dbReference type="InterPro" id="IPR003657">
    <property type="entry name" value="WRKY_dom"/>
</dbReference>
<keyword evidence="3" id="KW-0238">DNA-binding</keyword>
<keyword evidence="9" id="KW-1185">Reference proteome</keyword>
<dbReference type="SMART" id="SM00774">
    <property type="entry name" value="WRKY"/>
    <property type="match status" value="1"/>
</dbReference>
<proteinExistence type="predicted"/>
<feature type="compositionally biased region" description="Basic and acidic residues" evidence="6">
    <location>
        <begin position="155"/>
        <end position="175"/>
    </location>
</feature>
<feature type="compositionally biased region" description="Low complexity" evidence="6">
    <location>
        <begin position="185"/>
        <end position="194"/>
    </location>
</feature>
<dbReference type="GO" id="GO:0003700">
    <property type="term" value="F:DNA-binding transcription factor activity"/>
    <property type="evidence" value="ECO:0007669"/>
    <property type="project" value="InterPro"/>
</dbReference>
<evidence type="ECO:0000256" key="6">
    <source>
        <dbReference type="SAM" id="MobiDB-lite"/>
    </source>
</evidence>
<dbReference type="InterPro" id="IPR036576">
    <property type="entry name" value="WRKY_dom_sf"/>
</dbReference>
<evidence type="ECO:0000259" key="7">
    <source>
        <dbReference type="PROSITE" id="PS50811"/>
    </source>
</evidence>
<dbReference type="Pfam" id="PF03106">
    <property type="entry name" value="WRKY"/>
    <property type="match status" value="1"/>
</dbReference>
<dbReference type="EMBL" id="OX451735">
    <property type="protein sequence ID" value="CAI8592741.1"/>
    <property type="molecule type" value="Genomic_DNA"/>
</dbReference>
<evidence type="ECO:0000256" key="2">
    <source>
        <dbReference type="ARBA" id="ARBA00023015"/>
    </source>
</evidence>
<keyword evidence="2" id="KW-0805">Transcription regulation</keyword>
<protein>
    <recommendedName>
        <fullName evidence="7">WRKY domain-containing protein</fullName>
    </recommendedName>
</protein>
<evidence type="ECO:0000256" key="5">
    <source>
        <dbReference type="ARBA" id="ARBA00023242"/>
    </source>
</evidence>
<accession>A0AAV0Z4M0</accession>
<evidence type="ECO:0000256" key="4">
    <source>
        <dbReference type="ARBA" id="ARBA00023163"/>
    </source>
</evidence>
<dbReference type="InterPro" id="IPR044810">
    <property type="entry name" value="WRKY_plant"/>
</dbReference>
<evidence type="ECO:0000256" key="1">
    <source>
        <dbReference type="ARBA" id="ARBA00004123"/>
    </source>
</evidence>
<sequence length="426" mass="47378">MDTNNNKNKNYNTSPLSHHQNKPIIHEFDFFSLNSTNHASTSAPPSHHYTPSSLPEFKVNTSLNLLTTNTSSDESKVEPDISTNSEDKKVVDLQAELERKKAENHQLRNMFDEAKMNYEALRMHMLSLMQEERKVEDCKEEEQDVANDDEEGSKDEEVLFDHDNKESDRGNERNDSPSNQVLGANNNDTNNVSNFSPQTNVEEAEASMKKAKVSVRARSEANMINDGCQWRKYGQKMAKGNPFPRAYYRCTMALNCPVKKQVQRCAEDKSILVTTYEGNHNHALPPAAIEMVQQTSSAARMLLSGPMTSPDGLMNPNFLTRTVFPSSSSIATISASAPFPTITLDLTQSPNNPLQFPTQTLFNHSRFSGLQMSQDAETSQSQQTSQNLTADPDLTAVLVAALTCMIGAPQPNNNNTKTNNNNGNVI</sequence>
<dbReference type="Proteomes" id="UP001157006">
    <property type="component" value="Chromosome 1S"/>
</dbReference>
<keyword evidence="5" id="KW-0539">Nucleus</keyword>
<dbReference type="SUPFAM" id="SSF118290">
    <property type="entry name" value="WRKY DNA-binding domain"/>
    <property type="match status" value="1"/>
</dbReference>
<evidence type="ECO:0000313" key="8">
    <source>
        <dbReference type="EMBL" id="CAI8592741.1"/>
    </source>
</evidence>